<evidence type="ECO:0000256" key="3">
    <source>
        <dbReference type="ARBA" id="ARBA00023242"/>
    </source>
</evidence>
<evidence type="ECO:0000313" key="6">
    <source>
        <dbReference type="Proteomes" id="UP001385951"/>
    </source>
</evidence>
<dbReference type="GO" id="GO:0000172">
    <property type="term" value="C:ribonuclease MRP complex"/>
    <property type="evidence" value="ECO:0007669"/>
    <property type="project" value="InterPro"/>
</dbReference>
<proteinExistence type="predicted"/>
<dbReference type="GO" id="GO:0003676">
    <property type="term" value="F:nucleic acid binding"/>
    <property type="evidence" value="ECO:0007669"/>
    <property type="project" value="InterPro"/>
</dbReference>
<organism evidence="5 6">
    <name type="scientific">Cerrena zonata</name>
    <dbReference type="NCBI Taxonomy" id="2478898"/>
    <lineage>
        <taxon>Eukaryota</taxon>
        <taxon>Fungi</taxon>
        <taxon>Dikarya</taxon>
        <taxon>Basidiomycota</taxon>
        <taxon>Agaricomycotina</taxon>
        <taxon>Agaricomycetes</taxon>
        <taxon>Polyporales</taxon>
        <taxon>Cerrenaceae</taxon>
        <taxon>Cerrena</taxon>
    </lineage>
</organism>
<dbReference type="AlphaFoldDB" id="A0AAW0G8E3"/>
<evidence type="ECO:0000313" key="5">
    <source>
        <dbReference type="EMBL" id="KAK7688991.1"/>
    </source>
</evidence>
<keyword evidence="2" id="KW-0819">tRNA processing</keyword>
<dbReference type="Pfam" id="PF12328">
    <property type="entry name" value="Rpp20"/>
    <property type="match status" value="1"/>
</dbReference>
<feature type="region of interest" description="Disordered" evidence="4">
    <location>
        <begin position="133"/>
        <end position="175"/>
    </location>
</feature>
<dbReference type="InterPro" id="IPR036882">
    <property type="entry name" value="Alba-like_dom_sf"/>
</dbReference>
<dbReference type="GO" id="GO:0005655">
    <property type="term" value="C:nucleolar ribonuclease P complex"/>
    <property type="evidence" value="ECO:0007669"/>
    <property type="project" value="InterPro"/>
</dbReference>
<comment type="caution">
    <text evidence="5">The sequence shown here is derived from an EMBL/GenBank/DDBJ whole genome shotgun (WGS) entry which is preliminary data.</text>
</comment>
<reference evidence="5 6" key="1">
    <citation type="submission" date="2022-09" db="EMBL/GenBank/DDBJ databases">
        <authorList>
            <person name="Palmer J.M."/>
        </authorList>
    </citation>
    <scope>NUCLEOTIDE SEQUENCE [LARGE SCALE GENOMIC DNA]</scope>
    <source>
        <strain evidence="5 6">DSM 7382</strain>
    </source>
</reference>
<evidence type="ECO:0000256" key="1">
    <source>
        <dbReference type="ARBA" id="ARBA00004604"/>
    </source>
</evidence>
<comment type="subcellular location">
    <subcellularLocation>
        <location evidence="1">Nucleus</location>
        <location evidence="1">Nucleolus</location>
    </subcellularLocation>
</comment>
<accession>A0AAW0G8E3</accession>
<keyword evidence="6" id="KW-1185">Reference proteome</keyword>
<dbReference type="GO" id="GO:0001682">
    <property type="term" value="P:tRNA 5'-leader removal"/>
    <property type="evidence" value="ECO:0007669"/>
    <property type="project" value="InterPro"/>
</dbReference>
<dbReference type="Proteomes" id="UP001385951">
    <property type="component" value="Unassembled WGS sequence"/>
</dbReference>
<name>A0AAW0G8E3_9APHY</name>
<gene>
    <name evidence="5" type="ORF">QCA50_007682</name>
</gene>
<evidence type="ECO:0000256" key="2">
    <source>
        <dbReference type="ARBA" id="ARBA00022694"/>
    </source>
</evidence>
<dbReference type="SUPFAM" id="SSF82704">
    <property type="entry name" value="AlbA-like"/>
    <property type="match status" value="1"/>
</dbReference>
<dbReference type="PANTHER" id="PTHR15314">
    <property type="entry name" value="RIBONUCLEASE P PROTEIN SUBUNIT P20"/>
    <property type="match status" value="1"/>
</dbReference>
<keyword evidence="3" id="KW-0539">Nucleus</keyword>
<feature type="compositionally biased region" description="Basic and acidic residues" evidence="4">
    <location>
        <begin position="157"/>
        <end position="168"/>
    </location>
</feature>
<dbReference type="EMBL" id="JASBNA010000009">
    <property type="protein sequence ID" value="KAK7688991.1"/>
    <property type="molecule type" value="Genomic_DNA"/>
</dbReference>
<dbReference type="PANTHER" id="PTHR15314:SF1">
    <property type="entry name" value="RIBONUCLEASE P PROTEIN SUBUNIT P20"/>
    <property type="match status" value="1"/>
</dbReference>
<evidence type="ECO:0000256" key="4">
    <source>
        <dbReference type="SAM" id="MobiDB-lite"/>
    </source>
</evidence>
<protein>
    <submittedName>
        <fullName evidence="5">Uncharacterized protein</fullName>
    </submittedName>
</protein>
<sequence length="175" mass="19026">MSATGPRSAHTEGKNYICITRKTPLGAYLRRCKDLILKDGFKSLHLSAMGAAIPHLVTLSTSLPSILPHSAEEIHTEIQTGTVEVQDEVIPEDDDDEDISYRTRGKSTLMVVIKIGDGVDEVIHVTGRGKAKTKFVAPPGAQPKPGKGKQKAGLPETTEREQVVVRAEDVEDMEE</sequence>
<dbReference type="InterPro" id="IPR014612">
    <property type="entry name" value="Pop7/Rpp20"/>
</dbReference>
<dbReference type="Gene3D" id="3.30.110.20">
    <property type="entry name" value="Alba-like domain"/>
    <property type="match status" value="1"/>
</dbReference>